<gene>
    <name evidence="1" type="ORF">BRAPAZ1V2_A03P58380.2</name>
</gene>
<protein>
    <submittedName>
        <fullName evidence="1">Uncharacterized protein</fullName>
    </submittedName>
</protein>
<organism evidence="1 2">
    <name type="scientific">Brassica campestris</name>
    <name type="common">Field mustard</name>
    <dbReference type="NCBI Taxonomy" id="3711"/>
    <lineage>
        <taxon>Eukaryota</taxon>
        <taxon>Viridiplantae</taxon>
        <taxon>Streptophyta</taxon>
        <taxon>Embryophyta</taxon>
        <taxon>Tracheophyta</taxon>
        <taxon>Spermatophyta</taxon>
        <taxon>Magnoliopsida</taxon>
        <taxon>eudicotyledons</taxon>
        <taxon>Gunneridae</taxon>
        <taxon>Pentapetalae</taxon>
        <taxon>rosids</taxon>
        <taxon>malvids</taxon>
        <taxon>Brassicales</taxon>
        <taxon>Brassicaceae</taxon>
        <taxon>Brassiceae</taxon>
        <taxon>Brassica</taxon>
    </lineage>
</organism>
<proteinExistence type="predicted"/>
<dbReference type="Gramene" id="A03p58380.2_BraZ1">
    <property type="protein sequence ID" value="A03p58380.2_BraZ1.CDS"/>
    <property type="gene ID" value="A03g58380.2_BraZ1"/>
</dbReference>
<dbReference type="EMBL" id="LS974619">
    <property type="protein sequence ID" value="CAG7884495.1"/>
    <property type="molecule type" value="Genomic_DNA"/>
</dbReference>
<reference evidence="1 2" key="1">
    <citation type="submission" date="2021-07" db="EMBL/GenBank/DDBJ databases">
        <authorList>
            <consortium name="Genoscope - CEA"/>
            <person name="William W."/>
        </authorList>
    </citation>
    <scope>NUCLEOTIDE SEQUENCE [LARGE SCALE GENOMIC DNA]</scope>
</reference>
<evidence type="ECO:0000313" key="2">
    <source>
        <dbReference type="Proteomes" id="UP000694005"/>
    </source>
</evidence>
<name>A0A8D9GPN4_BRACM</name>
<sequence length="128" mass="14357">MRATLDFHGFSGGFTTVRQFLSRCWSSSEMLQGVEKEGLHMRGRMEACGECLLRVVVLNRWVSKVQMCSDAPLHLGSSPLFCLLIYSTERLYPLNPFLPYRLAVLVSSWCRYGSGVNDESVSRTGLAS</sequence>
<evidence type="ECO:0000313" key="1">
    <source>
        <dbReference type="EMBL" id="CAG7884495.1"/>
    </source>
</evidence>
<dbReference type="Proteomes" id="UP000694005">
    <property type="component" value="Chromosome A03"/>
</dbReference>
<accession>A0A8D9GPN4</accession>
<dbReference type="AlphaFoldDB" id="A0A8D9GPN4"/>